<evidence type="ECO:0000256" key="7">
    <source>
        <dbReference type="ARBA" id="ARBA00022967"/>
    </source>
</evidence>
<keyword evidence="8" id="KW-0472">Membrane</keyword>
<dbReference type="GO" id="GO:0016887">
    <property type="term" value="F:ATP hydrolysis activity"/>
    <property type="evidence" value="ECO:0007669"/>
    <property type="project" value="InterPro"/>
</dbReference>
<dbReference type="Pfam" id="PF00005">
    <property type="entry name" value="ABC_tran"/>
    <property type="match status" value="1"/>
</dbReference>
<evidence type="ECO:0000256" key="9">
    <source>
        <dbReference type="ARBA" id="ARBA00025157"/>
    </source>
</evidence>
<dbReference type="InterPro" id="IPR003593">
    <property type="entry name" value="AAA+_ATPase"/>
</dbReference>
<evidence type="ECO:0000259" key="10">
    <source>
        <dbReference type="PROSITE" id="PS50893"/>
    </source>
</evidence>
<dbReference type="KEGG" id="hbu:Hbut_0239"/>
<dbReference type="STRING" id="415426.Hbut_0239"/>
<evidence type="ECO:0000256" key="6">
    <source>
        <dbReference type="ARBA" id="ARBA00022840"/>
    </source>
</evidence>
<evidence type="ECO:0000313" key="11">
    <source>
        <dbReference type="EMBL" id="ABM80111.1"/>
    </source>
</evidence>
<dbReference type="PROSITE" id="PS50893">
    <property type="entry name" value="ABC_TRANSPORTER_2"/>
    <property type="match status" value="1"/>
</dbReference>
<evidence type="ECO:0000256" key="2">
    <source>
        <dbReference type="ARBA" id="ARBA00005417"/>
    </source>
</evidence>
<comment type="subcellular location">
    <subcellularLocation>
        <location evidence="1">Cell membrane</location>
    </subcellularLocation>
</comment>
<dbReference type="Gene3D" id="3.40.50.300">
    <property type="entry name" value="P-loop containing nucleotide triphosphate hydrolases"/>
    <property type="match status" value="1"/>
</dbReference>
<feature type="domain" description="ABC transporter" evidence="10">
    <location>
        <begin position="4"/>
        <end position="236"/>
    </location>
</feature>
<dbReference type="GO" id="GO:0043190">
    <property type="term" value="C:ATP-binding cassette (ABC) transporter complex"/>
    <property type="evidence" value="ECO:0007669"/>
    <property type="project" value="TreeGrafter"/>
</dbReference>
<dbReference type="HOGENOM" id="CLU_000604_1_22_2"/>
<dbReference type="SUPFAM" id="SSF52540">
    <property type="entry name" value="P-loop containing nucleoside triphosphate hydrolases"/>
    <property type="match status" value="1"/>
</dbReference>
<dbReference type="InterPro" id="IPR050095">
    <property type="entry name" value="ECF_ABC_transporter_ATP-bd"/>
</dbReference>
<dbReference type="PANTHER" id="PTHR43553">
    <property type="entry name" value="HEAVY METAL TRANSPORTER"/>
    <property type="match status" value="1"/>
</dbReference>
<proteinExistence type="inferred from homology"/>
<dbReference type="CDD" id="cd03225">
    <property type="entry name" value="ABC_cobalt_CbiO_domain1"/>
    <property type="match status" value="1"/>
</dbReference>
<dbReference type="AlphaFoldDB" id="A2BJF0"/>
<dbReference type="GO" id="GO:0005524">
    <property type="term" value="F:ATP binding"/>
    <property type="evidence" value="ECO:0007669"/>
    <property type="project" value="UniProtKB-KW"/>
</dbReference>
<organism evidence="11 12">
    <name type="scientific">Hyperthermus butylicus (strain DSM 5456 / JCM 9403 / PLM1-5)</name>
    <dbReference type="NCBI Taxonomy" id="415426"/>
    <lineage>
        <taxon>Archaea</taxon>
        <taxon>Thermoproteota</taxon>
        <taxon>Thermoprotei</taxon>
        <taxon>Desulfurococcales</taxon>
        <taxon>Pyrodictiaceae</taxon>
        <taxon>Hyperthermus</taxon>
    </lineage>
</organism>
<reference evidence="11 12" key="1">
    <citation type="journal article" date="2007" name="Archaea">
        <title>The genome of Hyperthermus butylicus: a sulfur-reducing, peptide fermenting, neutrophilic Crenarchaeote growing up to 108 degrees C.</title>
        <authorList>
            <person name="Brugger K."/>
            <person name="Chen L."/>
            <person name="Stark M."/>
            <person name="Zibat A."/>
            <person name="Redder P."/>
            <person name="Ruepp A."/>
            <person name="Awayez M."/>
            <person name="She Q."/>
            <person name="Garrett R.A."/>
            <person name="Klenk H.P."/>
        </authorList>
    </citation>
    <scope>NUCLEOTIDE SEQUENCE [LARGE SCALE GENOMIC DNA]</scope>
    <source>
        <strain evidence="12">DSM 5456 / JCM 9403 / PLM1-5</strain>
    </source>
</reference>
<dbReference type="OrthoDB" id="35850at2157"/>
<comment type="similarity">
    <text evidence="2">Belongs to the ABC transporter superfamily.</text>
</comment>
<keyword evidence="12" id="KW-1185">Reference proteome</keyword>
<dbReference type="EnsemblBacteria" id="ABM80111">
    <property type="protein sequence ID" value="ABM80111"/>
    <property type="gene ID" value="Hbut_0239"/>
</dbReference>
<dbReference type="InterPro" id="IPR027417">
    <property type="entry name" value="P-loop_NTPase"/>
</dbReference>
<dbReference type="eggNOG" id="arCOG00202">
    <property type="taxonomic scope" value="Archaea"/>
</dbReference>
<keyword evidence="6" id="KW-0067">ATP-binding</keyword>
<evidence type="ECO:0000256" key="4">
    <source>
        <dbReference type="ARBA" id="ARBA00022475"/>
    </source>
</evidence>
<dbReference type="Proteomes" id="UP000002593">
    <property type="component" value="Chromosome"/>
</dbReference>
<sequence>MSVIEARNLWFSYTRKNPVLKGVNLRVKAGEVVALAGPTGSGKSTLLLLLAGLLTPDKGEVLLDGRPLSEQLPMARQRIGILFQNPDDQLFNPTVYDEIAYALRSLGLEESIVRERVHSIARQLGIEELLPQPPYKLSIGQRRLVALASILVYDPDILLLDEPTANLDRQGIMVLSRAIRTAARRGKIVIMASHDLDAIIEYSTRTCILHDGRLYCKPTLDALREGVFETTSLPIPLGIRLLKYSLGGWEKVAELAKTVRRKPDGA</sequence>
<keyword evidence="3" id="KW-0813">Transport</keyword>
<evidence type="ECO:0000256" key="3">
    <source>
        <dbReference type="ARBA" id="ARBA00022448"/>
    </source>
</evidence>
<dbReference type="FunFam" id="3.40.50.300:FF:000224">
    <property type="entry name" value="Energy-coupling factor transporter ATP-binding protein EcfA"/>
    <property type="match status" value="1"/>
</dbReference>
<keyword evidence="4" id="KW-1003">Cell membrane</keyword>
<evidence type="ECO:0000256" key="8">
    <source>
        <dbReference type="ARBA" id="ARBA00023136"/>
    </source>
</evidence>
<comment type="function">
    <text evidence="9">Probably part of an ABC transporter complex. Responsible for energy coupling to the transport system.</text>
</comment>
<dbReference type="InterPro" id="IPR003439">
    <property type="entry name" value="ABC_transporter-like_ATP-bd"/>
</dbReference>
<dbReference type="SMART" id="SM00382">
    <property type="entry name" value="AAA"/>
    <property type="match status" value="1"/>
</dbReference>
<keyword evidence="7" id="KW-1278">Translocase</keyword>
<protein>
    <submittedName>
        <fullName evidence="11">ABC-type cobalt transport system, ATPase (CbiO)</fullName>
    </submittedName>
</protein>
<gene>
    <name evidence="11" type="ordered locus">Hbut_0239</name>
</gene>
<evidence type="ECO:0000256" key="5">
    <source>
        <dbReference type="ARBA" id="ARBA00022741"/>
    </source>
</evidence>
<dbReference type="RefSeq" id="WP_011821428.1">
    <property type="nucleotide sequence ID" value="NC_008818.1"/>
</dbReference>
<evidence type="ECO:0000313" key="12">
    <source>
        <dbReference type="Proteomes" id="UP000002593"/>
    </source>
</evidence>
<accession>A2BJF0</accession>
<dbReference type="EMBL" id="CP000493">
    <property type="protein sequence ID" value="ABM80111.1"/>
    <property type="molecule type" value="Genomic_DNA"/>
</dbReference>
<evidence type="ECO:0000256" key="1">
    <source>
        <dbReference type="ARBA" id="ARBA00004236"/>
    </source>
</evidence>
<dbReference type="GeneID" id="4782297"/>
<name>A2BJF0_HYPBU</name>
<dbReference type="GO" id="GO:0042626">
    <property type="term" value="F:ATPase-coupled transmembrane transporter activity"/>
    <property type="evidence" value="ECO:0007669"/>
    <property type="project" value="TreeGrafter"/>
</dbReference>
<dbReference type="InterPro" id="IPR015856">
    <property type="entry name" value="ABC_transpr_CbiO/EcfA_su"/>
</dbReference>
<keyword evidence="5" id="KW-0547">Nucleotide-binding</keyword>